<dbReference type="AlphaFoldDB" id="A0A8K0HNP7"/>
<keyword evidence="2" id="KW-1185">Reference proteome</keyword>
<gene>
    <name evidence="1" type="ORF">FNV43_RR00922</name>
</gene>
<evidence type="ECO:0000313" key="1">
    <source>
        <dbReference type="EMBL" id="KAF3456272.1"/>
    </source>
</evidence>
<dbReference type="Proteomes" id="UP000796880">
    <property type="component" value="Unassembled WGS sequence"/>
</dbReference>
<reference evidence="1" key="1">
    <citation type="submission" date="2020-03" db="EMBL/GenBank/DDBJ databases">
        <title>A high-quality chromosome-level genome assembly of a woody plant with both climbing and erect habits, Rhamnella rubrinervis.</title>
        <authorList>
            <person name="Lu Z."/>
            <person name="Yang Y."/>
            <person name="Zhu X."/>
            <person name="Sun Y."/>
        </authorList>
    </citation>
    <scope>NUCLEOTIDE SEQUENCE</scope>
    <source>
        <strain evidence="1">BYM</strain>
        <tissue evidence="1">Leaf</tissue>
    </source>
</reference>
<proteinExistence type="predicted"/>
<accession>A0A8K0HNP7</accession>
<comment type="caution">
    <text evidence="1">The sequence shown here is derived from an EMBL/GenBank/DDBJ whole genome shotgun (WGS) entry which is preliminary data.</text>
</comment>
<name>A0A8K0HNP7_9ROSA</name>
<organism evidence="1 2">
    <name type="scientific">Rhamnella rubrinervis</name>
    <dbReference type="NCBI Taxonomy" id="2594499"/>
    <lineage>
        <taxon>Eukaryota</taxon>
        <taxon>Viridiplantae</taxon>
        <taxon>Streptophyta</taxon>
        <taxon>Embryophyta</taxon>
        <taxon>Tracheophyta</taxon>
        <taxon>Spermatophyta</taxon>
        <taxon>Magnoliopsida</taxon>
        <taxon>eudicotyledons</taxon>
        <taxon>Gunneridae</taxon>
        <taxon>Pentapetalae</taxon>
        <taxon>rosids</taxon>
        <taxon>fabids</taxon>
        <taxon>Rosales</taxon>
        <taxon>Rhamnaceae</taxon>
        <taxon>rhamnoid group</taxon>
        <taxon>Rhamneae</taxon>
        <taxon>Rhamnella</taxon>
    </lineage>
</organism>
<evidence type="ECO:0000313" key="2">
    <source>
        <dbReference type="Proteomes" id="UP000796880"/>
    </source>
</evidence>
<dbReference type="EMBL" id="VOIH02000001">
    <property type="protein sequence ID" value="KAF3456272.1"/>
    <property type="molecule type" value="Genomic_DNA"/>
</dbReference>
<protein>
    <submittedName>
        <fullName evidence="1">Uncharacterized protein</fullName>
    </submittedName>
</protein>
<dbReference type="OrthoDB" id="1153117at2759"/>
<sequence length="173" mass="19836">MDPRIYVIREERRRVIVKRPVPPQLEEPVRVLVREPFAISSDEFAEFFHTKMAAHHHDDRPPKFISSTNMIKTSHGNYKQLPVQSTHNINVHTQRPPVSTQVQYPQPIAQTQQVSLLYHESPHYDQQASQAPHPVKNPAPGTVINSDEAAKIYGGIVIKDFGWNNKLPHVRAF</sequence>